<evidence type="ECO:0000313" key="1">
    <source>
        <dbReference type="EMBL" id="RAK52834.1"/>
    </source>
</evidence>
<dbReference type="RefSeq" id="WP_111515119.1">
    <property type="nucleotide sequence ID" value="NZ_QFYR01000002.1"/>
</dbReference>
<reference evidence="2" key="1">
    <citation type="submission" date="2018-05" db="EMBL/GenBank/DDBJ databases">
        <authorList>
            <person name="Li X."/>
        </authorList>
    </citation>
    <scope>NUCLEOTIDE SEQUENCE [LARGE SCALE GENOMIC DNA]</scope>
    <source>
        <strain evidence="2">YIM 73061</strain>
    </source>
</reference>
<accession>A0A328AHJ9</accession>
<protein>
    <submittedName>
        <fullName evidence="1">Uncharacterized protein</fullName>
    </submittedName>
</protein>
<dbReference type="Proteomes" id="UP000249725">
    <property type="component" value="Unassembled WGS sequence"/>
</dbReference>
<keyword evidence="2" id="KW-1185">Reference proteome</keyword>
<proteinExistence type="predicted"/>
<dbReference type="OrthoDB" id="7478036at2"/>
<dbReference type="EMBL" id="QFYR01000002">
    <property type="protein sequence ID" value="RAK52834.1"/>
    <property type="molecule type" value="Genomic_DNA"/>
</dbReference>
<comment type="caution">
    <text evidence="1">The sequence shown here is derived from an EMBL/GenBank/DDBJ whole genome shotgun (WGS) entry which is preliminary data.</text>
</comment>
<dbReference type="AlphaFoldDB" id="A0A328AHJ9"/>
<organism evidence="1 2">
    <name type="scientific">Phenylobacterium deserti</name>
    <dbReference type="NCBI Taxonomy" id="1914756"/>
    <lineage>
        <taxon>Bacteria</taxon>
        <taxon>Pseudomonadati</taxon>
        <taxon>Pseudomonadota</taxon>
        <taxon>Alphaproteobacteria</taxon>
        <taxon>Caulobacterales</taxon>
        <taxon>Caulobacteraceae</taxon>
        <taxon>Phenylobacterium</taxon>
    </lineage>
</organism>
<sequence>MRQLAKFSISVREEDFVLHLEDDSGEKMDFAASPEQLDAVIDALDELLSENEEDLFEVDAEDDGETYQKPLG</sequence>
<gene>
    <name evidence="1" type="ORF">DJ018_11670</name>
</gene>
<evidence type="ECO:0000313" key="2">
    <source>
        <dbReference type="Proteomes" id="UP000249725"/>
    </source>
</evidence>
<name>A0A328AHJ9_9CAUL</name>